<comment type="function">
    <text evidence="1 12">Catalyzes the condensation of (S)-aspartate-beta-semialdehyde [(S)-ASA] and pyruvate to 4-hydroxy-tetrahydrodipicolinate (HTPA).</text>
</comment>
<keyword evidence="6 12" id="KW-0028">Amino-acid biosynthesis</keyword>
<comment type="similarity">
    <text evidence="3 12 13">Belongs to the DapA family.</text>
</comment>
<dbReference type="InterPro" id="IPR002220">
    <property type="entry name" value="DapA-like"/>
</dbReference>
<dbReference type="GO" id="GO:0008840">
    <property type="term" value="F:4-hydroxy-tetrahydrodipicolinate synthase activity"/>
    <property type="evidence" value="ECO:0007669"/>
    <property type="project" value="UniProtKB-EC"/>
</dbReference>
<keyword evidence="15" id="KW-1185">Reference proteome</keyword>
<dbReference type="InterPro" id="IPR005263">
    <property type="entry name" value="DapA"/>
</dbReference>
<dbReference type="InterPro" id="IPR020624">
    <property type="entry name" value="Schiff_base-form_aldolases_CS"/>
</dbReference>
<keyword evidence="7 12" id="KW-0220">Diaminopimelate biosynthesis</keyword>
<dbReference type="InterPro" id="IPR013785">
    <property type="entry name" value="Aldolase_TIM"/>
</dbReference>
<feature type="binding site" evidence="12">
    <location>
        <position position="206"/>
    </location>
    <ligand>
        <name>pyruvate</name>
        <dbReference type="ChEBI" id="CHEBI:15361"/>
    </ligand>
</feature>
<evidence type="ECO:0000256" key="6">
    <source>
        <dbReference type="ARBA" id="ARBA00022605"/>
    </source>
</evidence>
<evidence type="ECO:0000256" key="9">
    <source>
        <dbReference type="ARBA" id="ARBA00023239"/>
    </source>
</evidence>
<reference evidence="15" key="1">
    <citation type="submission" date="2023-12" db="EMBL/GenBank/DDBJ databases">
        <title>Novel isolates from deep terrestrial aquifers shed light on the physiology and ecology of the class Limnochordia.</title>
        <authorList>
            <person name="Karnachuk O.V."/>
            <person name="Lukina A.P."/>
            <person name="Avakyan M.R."/>
            <person name="Kadnikov V."/>
            <person name="Begmatov S."/>
            <person name="Beletsky A.V."/>
            <person name="Mardanov A.V."/>
            <person name="Ravin N.V."/>
        </authorList>
    </citation>
    <scope>NUCLEOTIDE SEQUENCE [LARGE SCALE GENOMIC DNA]</scope>
    <source>
        <strain evidence="15">LN</strain>
    </source>
</reference>
<dbReference type="PIRSF" id="PIRSF001365">
    <property type="entry name" value="DHDPS"/>
    <property type="match status" value="1"/>
</dbReference>
<evidence type="ECO:0000256" key="12">
    <source>
        <dbReference type="HAMAP-Rule" id="MF_00418"/>
    </source>
</evidence>
<gene>
    <name evidence="12 14" type="primary">dapA</name>
    <name evidence="14" type="ORF">VLY81_08180</name>
</gene>
<dbReference type="Pfam" id="PF00701">
    <property type="entry name" value="DHDPS"/>
    <property type="match status" value="1"/>
</dbReference>
<evidence type="ECO:0000256" key="7">
    <source>
        <dbReference type="ARBA" id="ARBA00022915"/>
    </source>
</evidence>
<feature type="active site" description="Schiff-base intermediate with substrate" evidence="12">
    <location>
        <position position="164"/>
    </location>
</feature>
<evidence type="ECO:0000256" key="2">
    <source>
        <dbReference type="ARBA" id="ARBA00005120"/>
    </source>
</evidence>
<dbReference type="Gene3D" id="3.20.20.70">
    <property type="entry name" value="Aldolase class I"/>
    <property type="match status" value="1"/>
</dbReference>
<dbReference type="PROSITE" id="PS00665">
    <property type="entry name" value="DHDPS_1"/>
    <property type="match status" value="1"/>
</dbReference>
<proteinExistence type="inferred from homology"/>
<organism evidence="14 15">
    <name type="scientific">Geochorda subterranea</name>
    <dbReference type="NCBI Taxonomy" id="3109564"/>
    <lineage>
        <taxon>Bacteria</taxon>
        <taxon>Bacillati</taxon>
        <taxon>Bacillota</taxon>
        <taxon>Limnochordia</taxon>
        <taxon>Limnochordales</taxon>
        <taxon>Geochordaceae</taxon>
        <taxon>Geochorda</taxon>
    </lineage>
</organism>
<feature type="site" description="Part of a proton relay during catalysis" evidence="12">
    <location>
        <position position="110"/>
    </location>
</feature>
<comment type="caution">
    <text evidence="12">Was originally thought to be a dihydrodipicolinate synthase (DHDPS), catalyzing the condensation of (S)-aspartate-beta-semialdehyde [(S)-ASA] and pyruvate to dihydrodipicolinate (DHDP). However, it was shown in E.coli that the product of the enzymatic reaction is not dihydrodipicolinate but in fact (4S)-4-hydroxy-2,3,4,5-tetrahydro-(2S)-dipicolinic acid (HTPA), and that the consecutive dehydration reaction leading to DHDP is not spontaneous but catalyzed by DapB.</text>
</comment>
<feature type="binding site" evidence="12">
    <location>
        <position position="48"/>
    </location>
    <ligand>
        <name>pyruvate</name>
        <dbReference type="ChEBI" id="CHEBI:15361"/>
    </ligand>
</feature>
<keyword evidence="5 12" id="KW-0963">Cytoplasm</keyword>
<evidence type="ECO:0000256" key="8">
    <source>
        <dbReference type="ARBA" id="ARBA00023154"/>
    </source>
</evidence>
<comment type="pathway">
    <text evidence="2 12">Amino-acid biosynthesis; L-lysine biosynthesis via DAP pathway; (S)-tetrahydrodipicolinate from L-aspartate: step 3/4.</text>
</comment>
<keyword evidence="9 12" id="KW-0456">Lyase</keyword>
<comment type="subunit">
    <text evidence="12">Homotetramer; dimer of dimers.</text>
</comment>
<dbReference type="SUPFAM" id="SSF51569">
    <property type="entry name" value="Aldolase"/>
    <property type="match status" value="1"/>
</dbReference>
<evidence type="ECO:0000313" key="14">
    <source>
        <dbReference type="EMBL" id="WRP13429.1"/>
    </source>
</evidence>
<name>A0ABZ1BKW9_9FIRM</name>
<dbReference type="EMBL" id="CP141614">
    <property type="protein sequence ID" value="WRP13429.1"/>
    <property type="molecule type" value="Genomic_DNA"/>
</dbReference>
<keyword evidence="10 12" id="KW-0704">Schiff base</keyword>
<dbReference type="PANTHER" id="PTHR12128:SF66">
    <property type="entry name" value="4-HYDROXY-2-OXOGLUTARATE ALDOLASE, MITOCHONDRIAL"/>
    <property type="match status" value="1"/>
</dbReference>
<dbReference type="EC" id="4.3.3.7" evidence="4 12"/>
<dbReference type="HAMAP" id="MF_00418">
    <property type="entry name" value="DapA"/>
    <property type="match status" value="1"/>
</dbReference>
<sequence>MAKGLGRLLTAMVTPMRADASVDYAAAATLAARLVESGSDGVVVCGTTGESPTLTDEEKVGLFEAVVEAIGGRATVVAGTGTYDTHHSIELTRRAEKVGVDAILAVVPYYNRPPQEGLFRHFEAIAKATSLPVILYNIPGRTGQHLTAETTARLAAISNVVALKDSTGQIDHVSQVRRLVPPEFLIYSGDDSLTLPILSVGGDGVISVASHLVGRRIRDMIDAFLAGNVQGARQIHLEMFGLFRALFVTTNPIPVKRALKLAGIDVGPVRPPLVEASEAETKVIRDAMAELGLVA</sequence>
<evidence type="ECO:0000256" key="13">
    <source>
        <dbReference type="PIRNR" id="PIRNR001365"/>
    </source>
</evidence>
<accession>A0ABZ1BKW9</accession>
<keyword evidence="8 12" id="KW-0457">Lysine biosynthesis</keyword>
<comment type="catalytic activity">
    <reaction evidence="11 12">
        <text>L-aspartate 4-semialdehyde + pyruvate = (2S,4S)-4-hydroxy-2,3,4,5-tetrahydrodipicolinate + H2O + H(+)</text>
        <dbReference type="Rhea" id="RHEA:34171"/>
        <dbReference type="ChEBI" id="CHEBI:15361"/>
        <dbReference type="ChEBI" id="CHEBI:15377"/>
        <dbReference type="ChEBI" id="CHEBI:15378"/>
        <dbReference type="ChEBI" id="CHEBI:67139"/>
        <dbReference type="ChEBI" id="CHEBI:537519"/>
        <dbReference type="EC" id="4.3.3.7"/>
    </reaction>
</comment>
<dbReference type="Proteomes" id="UP001333102">
    <property type="component" value="Chromosome"/>
</dbReference>
<feature type="site" description="Part of a proton relay during catalysis" evidence="12">
    <location>
        <position position="47"/>
    </location>
</feature>
<dbReference type="InterPro" id="IPR020625">
    <property type="entry name" value="Schiff_base-form_aldolases_AS"/>
</dbReference>
<protein>
    <recommendedName>
        <fullName evidence="4 12">4-hydroxy-tetrahydrodipicolinate synthase</fullName>
        <shortName evidence="12">HTPA synthase</shortName>
        <ecNumber evidence="4 12">4.3.3.7</ecNumber>
    </recommendedName>
</protein>
<dbReference type="PANTHER" id="PTHR12128">
    <property type="entry name" value="DIHYDRODIPICOLINATE SYNTHASE"/>
    <property type="match status" value="1"/>
</dbReference>
<dbReference type="SMART" id="SM01130">
    <property type="entry name" value="DHDPS"/>
    <property type="match status" value="1"/>
</dbReference>
<evidence type="ECO:0000256" key="3">
    <source>
        <dbReference type="ARBA" id="ARBA00007592"/>
    </source>
</evidence>
<evidence type="ECO:0000256" key="1">
    <source>
        <dbReference type="ARBA" id="ARBA00003294"/>
    </source>
</evidence>
<evidence type="ECO:0000256" key="10">
    <source>
        <dbReference type="ARBA" id="ARBA00023270"/>
    </source>
</evidence>
<dbReference type="PRINTS" id="PR00146">
    <property type="entry name" value="DHPICSNTHASE"/>
</dbReference>
<feature type="active site" description="Proton donor/acceptor" evidence="12">
    <location>
        <position position="136"/>
    </location>
</feature>
<evidence type="ECO:0000256" key="4">
    <source>
        <dbReference type="ARBA" id="ARBA00012086"/>
    </source>
</evidence>
<dbReference type="CDD" id="cd00950">
    <property type="entry name" value="DHDPS"/>
    <property type="match status" value="1"/>
</dbReference>
<comment type="subcellular location">
    <subcellularLocation>
        <location evidence="12">Cytoplasm</location>
    </subcellularLocation>
</comment>
<evidence type="ECO:0000256" key="11">
    <source>
        <dbReference type="ARBA" id="ARBA00047836"/>
    </source>
</evidence>
<dbReference type="PROSITE" id="PS00666">
    <property type="entry name" value="DHDPS_2"/>
    <property type="match status" value="1"/>
</dbReference>
<evidence type="ECO:0000256" key="5">
    <source>
        <dbReference type="ARBA" id="ARBA00022490"/>
    </source>
</evidence>
<dbReference type="RefSeq" id="WP_324667674.1">
    <property type="nucleotide sequence ID" value="NZ_CP141614.1"/>
</dbReference>
<evidence type="ECO:0000313" key="15">
    <source>
        <dbReference type="Proteomes" id="UP001333102"/>
    </source>
</evidence>
<dbReference type="NCBIfam" id="TIGR00674">
    <property type="entry name" value="dapA"/>
    <property type="match status" value="1"/>
</dbReference>